<feature type="compositionally biased region" description="Basic and acidic residues" evidence="2">
    <location>
        <begin position="1808"/>
        <end position="1817"/>
    </location>
</feature>
<keyword evidence="1" id="KW-0175">Coiled coil</keyword>
<dbReference type="OrthoDB" id="331954at2759"/>
<feature type="compositionally biased region" description="Basic and acidic residues" evidence="2">
    <location>
        <begin position="95"/>
        <end position="109"/>
    </location>
</feature>
<feature type="compositionally biased region" description="Low complexity" evidence="2">
    <location>
        <begin position="1924"/>
        <end position="1937"/>
    </location>
</feature>
<reference evidence="3 4" key="1">
    <citation type="submission" date="2014-03" db="EMBL/GenBank/DDBJ databases">
        <authorList>
            <person name="Sibley D."/>
            <person name="Venepally P."/>
            <person name="Karamycheva S."/>
            <person name="Hadjithomas M."/>
            <person name="Khan A."/>
            <person name="Brunk B."/>
            <person name="Roos D."/>
            <person name="Caler E."/>
            <person name="Lorenzi H."/>
        </authorList>
    </citation>
    <scope>NUCLEOTIDE SEQUENCE [LARGE SCALE GENOMIC DNA]</scope>
    <source>
        <strain evidence="4">p89</strain>
    </source>
</reference>
<evidence type="ECO:0000313" key="4">
    <source>
        <dbReference type="Proteomes" id="UP000028828"/>
    </source>
</evidence>
<gene>
    <name evidence="3" type="ORF">TGP89_287970</name>
</gene>
<feature type="region of interest" description="Disordered" evidence="2">
    <location>
        <begin position="2092"/>
        <end position="2144"/>
    </location>
</feature>
<evidence type="ECO:0000256" key="1">
    <source>
        <dbReference type="SAM" id="Coils"/>
    </source>
</evidence>
<feature type="compositionally biased region" description="Polar residues" evidence="2">
    <location>
        <begin position="525"/>
        <end position="539"/>
    </location>
</feature>
<feature type="compositionally biased region" description="Basic and acidic residues" evidence="2">
    <location>
        <begin position="1612"/>
        <end position="1621"/>
    </location>
</feature>
<evidence type="ECO:0000313" key="3">
    <source>
        <dbReference type="EMBL" id="KFG28967.1"/>
    </source>
</evidence>
<feature type="compositionally biased region" description="Basic and acidic residues" evidence="2">
    <location>
        <begin position="1993"/>
        <end position="2008"/>
    </location>
</feature>
<proteinExistence type="predicted"/>
<dbReference type="Proteomes" id="UP000028828">
    <property type="component" value="Unassembled WGS sequence"/>
</dbReference>
<feature type="region of interest" description="Disordered" evidence="2">
    <location>
        <begin position="1600"/>
        <end position="1636"/>
    </location>
</feature>
<feature type="compositionally biased region" description="Basic and acidic residues" evidence="2">
    <location>
        <begin position="1106"/>
        <end position="1138"/>
    </location>
</feature>
<feature type="region of interest" description="Disordered" evidence="2">
    <location>
        <begin position="632"/>
        <end position="658"/>
    </location>
</feature>
<feature type="region of interest" description="Disordered" evidence="2">
    <location>
        <begin position="1304"/>
        <end position="1376"/>
    </location>
</feature>
<feature type="compositionally biased region" description="Polar residues" evidence="2">
    <location>
        <begin position="1622"/>
        <end position="1631"/>
    </location>
</feature>
<feature type="region of interest" description="Disordered" evidence="2">
    <location>
        <begin position="773"/>
        <end position="795"/>
    </location>
</feature>
<name>A0A086J9Z9_TOXGO</name>
<sequence length="2300" mass="249648">MDYVPEEFVGNSRPLHSFGAGARAERLRQDMAAVASAASAASAQISEPYASGSEEEEVMIDDEEYQLILSPFHACSPAQPPLSLCEETRAENSHCETPKFASTEREEGPSRSSLPSPAPGSTTQEDRQQKDDAANDRETSSPATRFSKPAVSSPASSLSQAVSHPACDDRGEDPSAQLSAAASPQTKTEQVPDLETEAPDSDDEDNTYAVRIVITGPARWRGDLSFQGTPAMLCTILRLRRCEETTQPEKNNREEPEETPCSSKWREEIVLQKRGWGPLVLEEVLVHARRLQQAKQQRGKRGEETEVLLLHFHRSVDEIPRPSEDHPFILPSALTHAPLSVLRLPLSDLDLGPTESKYRLTLPPPSPFAPSPSFLLSPSFSVEKLSRDFGEALQNSTRGANRCNVILFSLKLTTLLTSPSTQKDQLFLLHTQQQQLRVRLTAAACGGPSPPFLASSLSCSGSRSLVLADHLAKLTAAQKALSRRERQVGGRACASVVQGRFGRADERRAVPGSVVCMRRGSNPLTTSAPLLQPPLHSTQVASPPSVVSAPAHSPRGLASESPEGPQETAGTHEDESTAPAATLNKVGSSEVRGANEKPETHASEGPSTKTGLVMTCRPVSAPSTRLIRVKGSLKQNSRGVADDAQEVSWRSQSEKDPSKMLASQSEAGVESHLFLAIQGQKSCLPKGITGHSSSSCIYAETTQRSPDFQAEGGASQSGLSLQTMRLKQSFARIKGAHFRPPKTVLNAERDVEDIYPDDSVSVHGGQCRRLYAETSEQEGEERRRAPKAASSETGFLANRERDTSATLSAFRRSTSDLRGREVWSSDGETNSCCDSAGTLLSDAHSRKTTLTSSIQRMNFLMNQAQLLLQRRQLKHQQRVMALQREEERAARNVSCEAVVSGGIATERNEAGRPDALLGGEKASRGLTASQLRTQEAGRAEKLRGLHATKSGAEHDNEKEETRERTPQSPHVSDCKEKFDSRERVETPRPANSVETSCASPSPGDALQKPFFEGPKAVARVLQPNIVGTSGLTCKEKNMEGTDCLDGVLGEATNEGKLSEPPTAVPTTTGSAACVEEGLKCEATTVSPVSRSDECEDESEEGILNEARGREQSREEVIACPRVRDPPDADAVCKRKPPTEEVTASQARNEESPLRSSSFSPPPDGDEKACFAPAPSPSLLSLHVMASGDGPLESLPPSFSHVLPSEVPSVSQKSSSVTADLAPQTPVLESIESFSSLQPSEKDQVQTETKAAVPAVTFETKAGPLREEDKQSQLHEEELRTIVDQLRGYMVRIEHRLSKRLANKKKKLGKWGEKASRKGDSGVGVPDAEGPQEKDRRRRSTGRETENERLSLDKGGRAFSSTERDEMRRHKEESQTLEACPQRALAVCDLSYIVASGPDKRKPEQGPRDGHPTAARLGSCPASAQQEAYAQKQKEDQAALERLEAECLSARAAIAALKADLARTVEEKEALRQAGEKKEEERERKEQALKQEKRQLELAFEKEKAVLEERLRRGVEAEQATRHRQTAKETSDKNEPDDEAAEKEQLKLHARKLAAAYGALSKKVQLEATMRDQAMKKKEEEMRAILEHLKKQEARLRQIDEENGRLQAQLRSGRGDSERLRSQDTPPSSIQARETEDLRRQLQDATQELTRQQQKIRLLEDQQRSVAVCASSSSFVSGSSSSPTYPGGVNPCASRGPSASLSSPGLEQVEKLQRELALAEKDRIRLLALDKQREKERLHLVDLFSLQCMRVKELEQQLLQIDEQLANILSQTTRATASASRFSHASCRSGGSEKPTGEYDCVGNAQNGKENETIEGKESSCTPFKRGAPATESPPYSGGSVPSRETDESVSFRPSVLQRLRGMRESIRHMQSRPGTLPSSLNAQSLAGLSKPLGRREERETKSEIGFLGGQSPAVHPREKGQGRSPLASLSHSHPAASGREMVHLTGVPGSPGPPTGDPASEAGTQAGKRERSTSSRRPESAGGASVHFAEPAKGFDHSTQRSSSEQRRLGTSAAQPPLSRPSVSTSQTVFVGRPLPRCRSPATRQLSTSSHAVLSPASARSPEPSVVSYGAGVSTPAGVTFPLLGNPLLPWAQPEGPKNDARLRRLSGVGSEEKEERRGRNRVGGTEPHMRSSSAQSAPSSGLHKTPAMPFDAAFVPSYLMTQKPHTGPVSVAAAPARYATPFGSSLMGARLQGSGLLHASLAMQRDCGGTEERLARSLYPSQTREVSDWRGKVDGERGRDKGPDSRQCRPSPVYRFATPTRLAQRLPAGDERAVSPALRLGTPLRQATVGPWLQDALPR</sequence>
<feature type="coiled-coil region" evidence="1">
    <location>
        <begin position="1708"/>
        <end position="1770"/>
    </location>
</feature>
<feature type="compositionally biased region" description="Basic and acidic residues" evidence="2">
    <location>
        <begin position="1397"/>
        <end position="1410"/>
    </location>
</feature>
<feature type="compositionally biased region" description="Low complexity" evidence="2">
    <location>
        <begin position="540"/>
        <end position="551"/>
    </location>
</feature>
<feature type="compositionally biased region" description="Basic and acidic residues" evidence="2">
    <location>
        <begin position="124"/>
        <end position="139"/>
    </location>
</feature>
<feature type="region of interest" description="Disordered" evidence="2">
    <location>
        <begin position="95"/>
        <end position="207"/>
    </location>
</feature>
<dbReference type="VEuPathDB" id="ToxoDB:TGP89_287970"/>
<comment type="caution">
    <text evidence="3">The sequence shown here is derived from an EMBL/GenBank/DDBJ whole genome shotgun (WGS) entry which is preliminary data.</text>
</comment>
<feature type="region of interest" description="Disordered" evidence="2">
    <location>
        <begin position="1395"/>
        <end position="1434"/>
    </location>
</feature>
<feature type="region of interest" description="Disordered" evidence="2">
    <location>
        <begin position="1510"/>
        <end position="1543"/>
    </location>
</feature>
<feature type="compositionally biased region" description="Low complexity" evidence="2">
    <location>
        <begin position="174"/>
        <end position="185"/>
    </location>
</feature>
<feature type="region of interest" description="Disordered" evidence="2">
    <location>
        <begin position="909"/>
        <end position="1003"/>
    </location>
</feature>
<feature type="region of interest" description="Disordered" evidence="2">
    <location>
        <begin position="1778"/>
        <end position="1854"/>
    </location>
</feature>
<feature type="compositionally biased region" description="Basic and acidic residues" evidence="2">
    <location>
        <begin position="972"/>
        <end position="986"/>
    </location>
</feature>
<feature type="compositionally biased region" description="Low complexity" evidence="2">
    <location>
        <begin position="147"/>
        <end position="163"/>
    </location>
</feature>
<feature type="compositionally biased region" description="Basic and acidic residues" evidence="2">
    <location>
        <begin position="951"/>
        <end position="965"/>
    </location>
</feature>
<feature type="compositionally biased region" description="Basic and acidic residues" evidence="2">
    <location>
        <begin position="1893"/>
        <end position="1902"/>
    </location>
</feature>
<feature type="compositionally biased region" description="Low complexity" evidence="2">
    <location>
        <begin position="2132"/>
        <end position="2141"/>
    </location>
</feature>
<organism evidence="3 4">
    <name type="scientific">Toxoplasma gondii p89</name>
    <dbReference type="NCBI Taxonomy" id="943119"/>
    <lineage>
        <taxon>Eukaryota</taxon>
        <taxon>Sar</taxon>
        <taxon>Alveolata</taxon>
        <taxon>Apicomplexa</taxon>
        <taxon>Conoidasida</taxon>
        <taxon>Coccidia</taxon>
        <taxon>Eucoccidiorida</taxon>
        <taxon>Eimeriorina</taxon>
        <taxon>Sarcocystidae</taxon>
        <taxon>Toxoplasma</taxon>
    </lineage>
</organism>
<feature type="region of interest" description="Disordered" evidence="2">
    <location>
        <begin position="2227"/>
        <end position="2256"/>
    </location>
</feature>
<dbReference type="EMBL" id="AEYI02002259">
    <property type="protein sequence ID" value="KFG28967.1"/>
    <property type="molecule type" value="Genomic_DNA"/>
</dbReference>
<feature type="compositionally biased region" description="Basic and acidic residues" evidence="2">
    <location>
        <begin position="1309"/>
        <end position="1319"/>
    </location>
</feature>
<feature type="compositionally biased region" description="Acidic residues" evidence="2">
    <location>
        <begin position="192"/>
        <end position="206"/>
    </location>
</feature>
<accession>A0A086J9Z9</accession>
<feature type="compositionally biased region" description="Basic and acidic residues" evidence="2">
    <location>
        <begin position="2227"/>
        <end position="2248"/>
    </location>
</feature>
<feature type="compositionally biased region" description="Polar residues" evidence="2">
    <location>
        <begin position="1872"/>
        <end position="1886"/>
    </location>
</feature>
<feature type="compositionally biased region" description="Basic and acidic residues" evidence="2">
    <location>
        <begin position="593"/>
        <end position="602"/>
    </location>
</feature>
<feature type="compositionally biased region" description="Acidic residues" evidence="2">
    <location>
        <begin position="1093"/>
        <end position="1102"/>
    </location>
</feature>
<feature type="region of interest" description="Disordered" evidence="2">
    <location>
        <begin position="525"/>
        <end position="614"/>
    </location>
</feature>
<feature type="compositionally biased region" description="Polar residues" evidence="2">
    <location>
        <begin position="110"/>
        <end position="123"/>
    </location>
</feature>
<feature type="compositionally biased region" description="Polar residues" evidence="2">
    <location>
        <begin position="2042"/>
        <end position="2052"/>
    </location>
</feature>
<evidence type="ECO:0000256" key="2">
    <source>
        <dbReference type="SAM" id="MobiDB-lite"/>
    </source>
</evidence>
<protein>
    <submittedName>
        <fullName evidence="3">Uncharacterized protein</fullName>
    </submittedName>
</protein>
<feature type="region of interest" description="Disordered" evidence="2">
    <location>
        <begin position="1870"/>
        <end position="2067"/>
    </location>
</feature>
<feature type="compositionally biased region" description="Basic and acidic residues" evidence="2">
    <location>
        <begin position="1510"/>
        <end position="1533"/>
    </location>
</feature>
<feature type="region of interest" description="Disordered" evidence="2">
    <location>
        <begin position="1084"/>
        <end position="1174"/>
    </location>
</feature>
<feature type="compositionally biased region" description="Basic and acidic residues" evidence="2">
    <location>
        <begin position="1330"/>
        <end position="1373"/>
    </location>
</feature>
<feature type="compositionally biased region" description="Basic and acidic residues" evidence="2">
    <location>
        <begin position="1967"/>
        <end position="1979"/>
    </location>
</feature>